<dbReference type="EMBL" id="JBHTEE010000001">
    <property type="protein sequence ID" value="MFC7604079.1"/>
    <property type="molecule type" value="Genomic_DNA"/>
</dbReference>
<evidence type="ECO:0000259" key="5">
    <source>
        <dbReference type="Pfam" id="PF04542"/>
    </source>
</evidence>
<evidence type="ECO:0000256" key="4">
    <source>
        <dbReference type="ARBA" id="ARBA00023163"/>
    </source>
</evidence>
<dbReference type="PANTHER" id="PTHR43133">
    <property type="entry name" value="RNA POLYMERASE ECF-TYPE SIGMA FACTO"/>
    <property type="match status" value="1"/>
</dbReference>
<feature type="domain" description="RNA polymerase sigma-70 region 2" evidence="5">
    <location>
        <begin position="10"/>
        <end position="75"/>
    </location>
</feature>
<evidence type="ECO:0000256" key="1">
    <source>
        <dbReference type="ARBA" id="ARBA00010641"/>
    </source>
</evidence>
<dbReference type="Gene3D" id="1.10.1740.10">
    <property type="match status" value="1"/>
</dbReference>
<evidence type="ECO:0000313" key="8">
    <source>
        <dbReference type="Proteomes" id="UP001596514"/>
    </source>
</evidence>
<dbReference type="PANTHER" id="PTHR43133:SF25">
    <property type="entry name" value="RNA POLYMERASE SIGMA FACTOR RFAY-RELATED"/>
    <property type="match status" value="1"/>
</dbReference>
<dbReference type="Gene3D" id="1.10.10.10">
    <property type="entry name" value="Winged helix-like DNA-binding domain superfamily/Winged helix DNA-binding domain"/>
    <property type="match status" value="1"/>
</dbReference>
<keyword evidence="8" id="KW-1185">Reference proteome</keyword>
<dbReference type="RefSeq" id="WP_343981163.1">
    <property type="nucleotide sequence ID" value="NZ_BAAAGK010000210.1"/>
</dbReference>
<protein>
    <submittedName>
        <fullName evidence="7">RNA polymerase sigma factor</fullName>
    </submittedName>
</protein>
<reference evidence="8" key="1">
    <citation type="journal article" date="2019" name="Int. J. Syst. Evol. Microbiol.">
        <title>The Global Catalogue of Microorganisms (GCM) 10K type strain sequencing project: providing services to taxonomists for standard genome sequencing and annotation.</title>
        <authorList>
            <consortium name="The Broad Institute Genomics Platform"/>
            <consortium name="The Broad Institute Genome Sequencing Center for Infectious Disease"/>
            <person name="Wu L."/>
            <person name="Ma J."/>
        </authorList>
    </citation>
    <scope>NUCLEOTIDE SEQUENCE [LARGE SCALE GENOMIC DNA]</scope>
    <source>
        <strain evidence="8">JCM 10083</strain>
    </source>
</reference>
<dbReference type="SUPFAM" id="SSF88659">
    <property type="entry name" value="Sigma3 and sigma4 domains of RNA polymerase sigma factors"/>
    <property type="match status" value="1"/>
</dbReference>
<feature type="domain" description="RNA polymerase sigma factor 70 region 4 type 2" evidence="6">
    <location>
        <begin position="106"/>
        <end position="156"/>
    </location>
</feature>
<evidence type="ECO:0000256" key="3">
    <source>
        <dbReference type="ARBA" id="ARBA00023082"/>
    </source>
</evidence>
<gene>
    <name evidence="7" type="ORF">ACFQVD_28600</name>
</gene>
<comment type="caution">
    <text evidence="7">The sequence shown here is derived from an EMBL/GenBank/DDBJ whole genome shotgun (WGS) entry which is preliminary data.</text>
</comment>
<comment type="similarity">
    <text evidence="1">Belongs to the sigma-70 factor family. ECF subfamily.</text>
</comment>
<dbReference type="InterPro" id="IPR013324">
    <property type="entry name" value="RNA_pol_sigma_r3/r4-like"/>
</dbReference>
<evidence type="ECO:0000313" key="7">
    <source>
        <dbReference type="EMBL" id="MFC7604079.1"/>
    </source>
</evidence>
<dbReference type="InterPro" id="IPR013249">
    <property type="entry name" value="RNA_pol_sigma70_r4_t2"/>
</dbReference>
<keyword evidence="3" id="KW-0731">Sigma factor</keyword>
<dbReference type="Pfam" id="PF08281">
    <property type="entry name" value="Sigma70_r4_2"/>
    <property type="match status" value="1"/>
</dbReference>
<dbReference type="InterPro" id="IPR013325">
    <property type="entry name" value="RNA_pol_sigma_r2"/>
</dbReference>
<accession>A0ABW2T6U4</accession>
<dbReference type="InterPro" id="IPR036388">
    <property type="entry name" value="WH-like_DNA-bd_sf"/>
</dbReference>
<sequence length="179" mass="20325">MSDEESFTRMFQDHYESVLRYAWRRVGPVDAPDITAETFKIAWEKYKRLPREQPLPWLYATARNLTLNLIRRDNRRDALASPLGEGPKYHGAEADHASTVVARQTALAALNSLSEDDRELVLLMSWEGLDLRGAAKVVGCSRPTAAMRLHRVRKRLRRLLGEEPQSVATRQPSCQGNAV</sequence>
<dbReference type="InterPro" id="IPR007627">
    <property type="entry name" value="RNA_pol_sigma70_r2"/>
</dbReference>
<evidence type="ECO:0000259" key="6">
    <source>
        <dbReference type="Pfam" id="PF08281"/>
    </source>
</evidence>
<dbReference type="Pfam" id="PF04542">
    <property type="entry name" value="Sigma70_r2"/>
    <property type="match status" value="1"/>
</dbReference>
<organism evidence="7 8">
    <name type="scientific">Streptosporangium amethystogenes subsp. fukuiense</name>
    <dbReference type="NCBI Taxonomy" id="698418"/>
    <lineage>
        <taxon>Bacteria</taxon>
        <taxon>Bacillati</taxon>
        <taxon>Actinomycetota</taxon>
        <taxon>Actinomycetes</taxon>
        <taxon>Streptosporangiales</taxon>
        <taxon>Streptosporangiaceae</taxon>
        <taxon>Streptosporangium</taxon>
    </lineage>
</organism>
<dbReference type="Proteomes" id="UP001596514">
    <property type="component" value="Unassembled WGS sequence"/>
</dbReference>
<evidence type="ECO:0000256" key="2">
    <source>
        <dbReference type="ARBA" id="ARBA00023015"/>
    </source>
</evidence>
<keyword evidence="2" id="KW-0805">Transcription regulation</keyword>
<dbReference type="SUPFAM" id="SSF88946">
    <property type="entry name" value="Sigma2 domain of RNA polymerase sigma factors"/>
    <property type="match status" value="1"/>
</dbReference>
<dbReference type="InterPro" id="IPR039425">
    <property type="entry name" value="RNA_pol_sigma-70-like"/>
</dbReference>
<proteinExistence type="inferred from homology"/>
<name>A0ABW2T6U4_9ACTN</name>
<dbReference type="InterPro" id="IPR014284">
    <property type="entry name" value="RNA_pol_sigma-70_dom"/>
</dbReference>
<dbReference type="NCBIfam" id="TIGR02937">
    <property type="entry name" value="sigma70-ECF"/>
    <property type="match status" value="1"/>
</dbReference>
<keyword evidence="4" id="KW-0804">Transcription</keyword>